<dbReference type="GO" id="GO:0005829">
    <property type="term" value="C:cytosol"/>
    <property type="evidence" value="ECO:0007669"/>
    <property type="project" value="TreeGrafter"/>
</dbReference>
<dbReference type="InterPro" id="IPR023696">
    <property type="entry name" value="Ureohydrolase_dom_sf"/>
</dbReference>
<dbReference type="Pfam" id="PF00491">
    <property type="entry name" value="Arginase"/>
    <property type="match status" value="1"/>
</dbReference>
<organism evidence="5 6">
    <name type="scientific">Arthrobacter terricola</name>
    <dbReference type="NCBI Taxonomy" id="2547396"/>
    <lineage>
        <taxon>Bacteria</taxon>
        <taxon>Bacillati</taxon>
        <taxon>Actinomycetota</taxon>
        <taxon>Actinomycetes</taxon>
        <taxon>Micrococcales</taxon>
        <taxon>Micrococcaceae</taxon>
        <taxon>Arthrobacter</taxon>
    </lineage>
</organism>
<evidence type="ECO:0000313" key="5">
    <source>
        <dbReference type="EMBL" id="TDF91268.1"/>
    </source>
</evidence>
<comment type="caution">
    <text evidence="5">The sequence shown here is derived from an EMBL/GenBank/DDBJ whole genome shotgun (WGS) entry which is preliminary data.</text>
</comment>
<dbReference type="PANTHER" id="PTHR43782:SF3">
    <property type="entry name" value="ARGINASE"/>
    <property type="match status" value="1"/>
</dbReference>
<keyword evidence="3" id="KW-0464">Manganese</keyword>
<dbReference type="PROSITE" id="PS51409">
    <property type="entry name" value="ARGINASE_2"/>
    <property type="match status" value="1"/>
</dbReference>
<accession>A0A4R5KA00</accession>
<dbReference type="GO" id="GO:0030145">
    <property type="term" value="F:manganese ion binding"/>
    <property type="evidence" value="ECO:0007669"/>
    <property type="project" value="TreeGrafter"/>
</dbReference>
<dbReference type="InterPro" id="IPR006035">
    <property type="entry name" value="Ureohydrolase"/>
</dbReference>
<protein>
    <submittedName>
        <fullName evidence="5">Arginase family protein</fullName>
    </submittedName>
</protein>
<reference evidence="5 6" key="1">
    <citation type="submission" date="2019-03" db="EMBL/GenBank/DDBJ databases">
        <title>Whole genome sequence of Arthrobacter sp JH1-1.</title>
        <authorList>
            <person name="Trinh H.N."/>
        </authorList>
    </citation>
    <scope>NUCLEOTIDE SEQUENCE [LARGE SCALE GENOMIC DNA]</scope>
    <source>
        <strain evidence="5 6">JH1-1</strain>
    </source>
</reference>
<dbReference type="OrthoDB" id="7331788at2"/>
<dbReference type="Proteomes" id="UP000295511">
    <property type="component" value="Unassembled WGS sequence"/>
</dbReference>
<evidence type="ECO:0000256" key="3">
    <source>
        <dbReference type="ARBA" id="ARBA00023211"/>
    </source>
</evidence>
<dbReference type="GO" id="GO:0004053">
    <property type="term" value="F:arginase activity"/>
    <property type="evidence" value="ECO:0007669"/>
    <property type="project" value="TreeGrafter"/>
</dbReference>
<keyword evidence="1" id="KW-0479">Metal-binding</keyword>
<evidence type="ECO:0000313" key="6">
    <source>
        <dbReference type="Proteomes" id="UP000295511"/>
    </source>
</evidence>
<dbReference type="PANTHER" id="PTHR43782">
    <property type="entry name" value="ARGINASE"/>
    <property type="match status" value="1"/>
</dbReference>
<dbReference type="AlphaFoldDB" id="A0A4R5KA00"/>
<sequence length="294" mass="31117">MKNHANSLRLLWPQWQGAAPDVVGTLAPELPLPAAQTGYSLGTRILDLLVPEAAGQRTETVPVSGHSPTLGTDRGVYARDVIIEQLQAALNILADADPDRVTTLGGECSVSVAPFSHLAAKYGDDLAVVWLDAHPDCTLPSSNYDGYHAMAISHLTGHGDPDVLNALPATIHSSRIALAGLHSWAEDELPNIEAWGLATFPPNVLNQGTDSLIDWLKATGCSKVAIHLDLDVIDSNDLVLGLGMEPDGLTRDSVAKTIAALNGEADVVALTVAEYLPRQVLALQDLVGKIEFPS</sequence>
<evidence type="ECO:0000256" key="4">
    <source>
        <dbReference type="PROSITE-ProRule" id="PRU00742"/>
    </source>
</evidence>
<dbReference type="EMBL" id="SMRU01000031">
    <property type="protein sequence ID" value="TDF91268.1"/>
    <property type="molecule type" value="Genomic_DNA"/>
</dbReference>
<evidence type="ECO:0000256" key="2">
    <source>
        <dbReference type="ARBA" id="ARBA00022801"/>
    </source>
</evidence>
<evidence type="ECO:0000256" key="1">
    <source>
        <dbReference type="ARBA" id="ARBA00022723"/>
    </source>
</evidence>
<keyword evidence="6" id="KW-1185">Reference proteome</keyword>
<dbReference type="Gene3D" id="3.40.800.10">
    <property type="entry name" value="Ureohydrolase domain"/>
    <property type="match status" value="1"/>
</dbReference>
<keyword evidence="2" id="KW-0378">Hydrolase</keyword>
<gene>
    <name evidence="5" type="ORF">E1809_21130</name>
</gene>
<dbReference type="SUPFAM" id="SSF52768">
    <property type="entry name" value="Arginase/deacetylase"/>
    <property type="match status" value="1"/>
</dbReference>
<dbReference type="RefSeq" id="WP_133206226.1">
    <property type="nucleotide sequence ID" value="NZ_SMRU01000031.1"/>
</dbReference>
<dbReference type="CDD" id="cd09999">
    <property type="entry name" value="Arginase-like_1"/>
    <property type="match status" value="1"/>
</dbReference>
<name>A0A4R5KA00_9MICC</name>
<proteinExistence type="inferred from homology"/>
<comment type="similarity">
    <text evidence="4">Belongs to the arginase family.</text>
</comment>